<evidence type="ECO:0000256" key="1">
    <source>
        <dbReference type="SAM" id="SignalP"/>
    </source>
</evidence>
<dbReference type="InterPro" id="IPR050682">
    <property type="entry name" value="ModA/WtpA"/>
</dbReference>
<reference evidence="2 3" key="1">
    <citation type="journal article" date="2020" name="Arch. Microbiol.">
        <title>Bradyrhizobium campsiandrae sp. nov., a nitrogen-fixing bacterial strain isolated from a native leguminous tree from the Amazon adapted to flooded conditions.</title>
        <authorList>
            <person name="Cabral Michel D."/>
            <person name="Martins da Costa E."/>
            <person name="Azarias Guimaraes A."/>
            <person name="Soares de Carvalho T."/>
            <person name="Santos de Castro Caputo P."/>
            <person name="Willems A."/>
            <person name="de Souza Moreira F.M."/>
        </authorList>
    </citation>
    <scope>NUCLEOTIDE SEQUENCE [LARGE SCALE GENOMIC DNA]</scope>
    <source>
        <strain evidence="3">INPA 384B</strain>
    </source>
</reference>
<proteinExistence type="predicted"/>
<dbReference type="Proteomes" id="UP000639516">
    <property type="component" value="Unassembled WGS sequence"/>
</dbReference>
<dbReference type="Gene3D" id="3.40.190.10">
    <property type="entry name" value="Periplasmic binding protein-like II"/>
    <property type="match status" value="2"/>
</dbReference>
<protein>
    <submittedName>
        <fullName evidence="2">Substrate-binding domain-containing protein</fullName>
    </submittedName>
</protein>
<sequence length="253" mass="25931">MKLIAAGCAGLLLAVSSGNAAELKTFATIAVESTFEDMVPKLEAATGDKLVISWATAAMLSKRVQDGEAVDVLILTKPALEGLAKDGKAQVQPDSVFASTGIAVAVKGGAAKPDISTPDAFKRALLEARSVAFSDPATGAASGVYIAKLMERLGIADEIKRKTKYPPAGGFAATLLVNGEADLAIQLEPEIVSVQGVEKVGSLPAELNNVTVLAAGLGKDTKNEEAGLRVIKYLHSPEAVAAFRAHGVAPAAN</sequence>
<dbReference type="Pfam" id="PF13531">
    <property type="entry name" value="SBP_bac_11"/>
    <property type="match status" value="1"/>
</dbReference>
<dbReference type="SUPFAM" id="SSF53850">
    <property type="entry name" value="Periplasmic binding protein-like II"/>
    <property type="match status" value="1"/>
</dbReference>
<dbReference type="RefSeq" id="WP_188106536.1">
    <property type="nucleotide sequence ID" value="NZ_JAANIH010000059.1"/>
</dbReference>
<evidence type="ECO:0000313" key="3">
    <source>
        <dbReference type="Proteomes" id="UP000639516"/>
    </source>
</evidence>
<feature type="signal peptide" evidence="1">
    <location>
        <begin position="1"/>
        <end position="20"/>
    </location>
</feature>
<dbReference type="PANTHER" id="PTHR30632">
    <property type="entry name" value="MOLYBDATE-BINDING PERIPLASMIC PROTEIN"/>
    <property type="match status" value="1"/>
</dbReference>
<comment type="caution">
    <text evidence="2">The sequence shown here is derived from an EMBL/GenBank/DDBJ whole genome shotgun (WGS) entry which is preliminary data.</text>
</comment>
<dbReference type="EMBL" id="JAATTO010000020">
    <property type="protein sequence ID" value="MBC9979658.1"/>
    <property type="molecule type" value="Genomic_DNA"/>
</dbReference>
<dbReference type="PANTHER" id="PTHR30632:SF11">
    <property type="entry name" value="BLR4797 PROTEIN"/>
    <property type="match status" value="1"/>
</dbReference>
<organism evidence="2 3">
    <name type="scientific">Bradyrhizobium campsiandrae</name>
    <dbReference type="NCBI Taxonomy" id="1729892"/>
    <lineage>
        <taxon>Bacteria</taxon>
        <taxon>Pseudomonadati</taxon>
        <taxon>Pseudomonadota</taxon>
        <taxon>Alphaproteobacteria</taxon>
        <taxon>Hyphomicrobiales</taxon>
        <taxon>Nitrobacteraceae</taxon>
        <taxon>Bradyrhizobium</taxon>
    </lineage>
</organism>
<feature type="chain" id="PRO_5045249778" evidence="1">
    <location>
        <begin position="21"/>
        <end position="253"/>
    </location>
</feature>
<name>A0ABR7U6K8_9BRAD</name>
<accession>A0ABR7U6K8</accession>
<keyword evidence="1" id="KW-0732">Signal</keyword>
<gene>
    <name evidence="2" type="ORF">HA482_15765</name>
</gene>
<keyword evidence="3" id="KW-1185">Reference proteome</keyword>
<evidence type="ECO:0000313" key="2">
    <source>
        <dbReference type="EMBL" id="MBC9979658.1"/>
    </source>
</evidence>